<name>X0UB30_9ZZZZ</name>
<evidence type="ECO:0000259" key="2">
    <source>
        <dbReference type="Pfam" id="PF08240"/>
    </source>
</evidence>
<dbReference type="PANTHER" id="PTHR43401:SF2">
    <property type="entry name" value="L-THREONINE 3-DEHYDROGENASE"/>
    <property type="match status" value="1"/>
</dbReference>
<accession>X0UB30</accession>
<evidence type="ECO:0000256" key="1">
    <source>
        <dbReference type="ARBA" id="ARBA00023002"/>
    </source>
</evidence>
<feature type="non-terminal residue" evidence="3">
    <location>
        <position position="263"/>
    </location>
</feature>
<keyword evidence="1" id="KW-0560">Oxidoreductase</keyword>
<reference evidence="3" key="1">
    <citation type="journal article" date="2014" name="Front. Microbiol.">
        <title>High frequency of phylogenetically diverse reductive dehalogenase-homologous genes in deep subseafloor sedimentary metagenomes.</title>
        <authorList>
            <person name="Kawai M."/>
            <person name="Futagami T."/>
            <person name="Toyoda A."/>
            <person name="Takaki Y."/>
            <person name="Nishi S."/>
            <person name="Hori S."/>
            <person name="Arai W."/>
            <person name="Tsubouchi T."/>
            <person name="Morono Y."/>
            <person name="Uchiyama I."/>
            <person name="Ito T."/>
            <person name="Fujiyama A."/>
            <person name="Inagaki F."/>
            <person name="Takami H."/>
        </authorList>
    </citation>
    <scope>NUCLEOTIDE SEQUENCE</scope>
    <source>
        <strain evidence="3">Expedition CK06-06</strain>
    </source>
</reference>
<sequence>PGRGQILARVDAVGLCFSDVKMILAGPNHPRILGRDLEKNPTRGGHELSLTVAAVGEGEEADYHVGDRFILQADVYFKGRGMAVGYVIPGGMAEYWLCPEEVLHGDEGSYLIPIEKDGMNLAEAALVEPWACVEAAYRIRARRSPGMRVLAVNVAGPGDVPEGSPVVTLEGPDSAAVRSAFEETRRRSEGDEGDIFGEVGSLPGFDDVIVTGAGPDSRGLLEAALEALRRGGVLCLLNPGELPRAVTVDLGRVHYQDVRIVAG</sequence>
<dbReference type="Gene3D" id="3.90.180.10">
    <property type="entry name" value="Medium-chain alcohol dehydrogenases, catalytic domain"/>
    <property type="match status" value="1"/>
</dbReference>
<dbReference type="GO" id="GO:0016491">
    <property type="term" value="F:oxidoreductase activity"/>
    <property type="evidence" value="ECO:0007669"/>
    <property type="project" value="UniProtKB-KW"/>
</dbReference>
<dbReference type="InterPro" id="IPR013154">
    <property type="entry name" value="ADH-like_N"/>
</dbReference>
<feature type="domain" description="Alcohol dehydrogenase-like N-terminal" evidence="2">
    <location>
        <begin position="2"/>
        <end position="103"/>
    </location>
</feature>
<gene>
    <name evidence="3" type="ORF">S01H1_45790</name>
</gene>
<feature type="non-terminal residue" evidence="3">
    <location>
        <position position="1"/>
    </location>
</feature>
<dbReference type="SUPFAM" id="SSF50129">
    <property type="entry name" value="GroES-like"/>
    <property type="match status" value="1"/>
</dbReference>
<dbReference type="AlphaFoldDB" id="X0UB30"/>
<dbReference type="Pfam" id="PF08240">
    <property type="entry name" value="ADH_N"/>
    <property type="match status" value="1"/>
</dbReference>
<comment type="caution">
    <text evidence="3">The sequence shown here is derived from an EMBL/GenBank/DDBJ whole genome shotgun (WGS) entry which is preliminary data.</text>
</comment>
<proteinExistence type="predicted"/>
<dbReference type="InterPro" id="IPR050129">
    <property type="entry name" value="Zn_alcohol_dh"/>
</dbReference>
<dbReference type="PANTHER" id="PTHR43401">
    <property type="entry name" value="L-THREONINE 3-DEHYDROGENASE"/>
    <property type="match status" value="1"/>
</dbReference>
<organism evidence="3">
    <name type="scientific">marine sediment metagenome</name>
    <dbReference type="NCBI Taxonomy" id="412755"/>
    <lineage>
        <taxon>unclassified sequences</taxon>
        <taxon>metagenomes</taxon>
        <taxon>ecological metagenomes</taxon>
    </lineage>
</organism>
<evidence type="ECO:0000313" key="3">
    <source>
        <dbReference type="EMBL" id="GAG02770.1"/>
    </source>
</evidence>
<protein>
    <recommendedName>
        <fullName evidence="2">Alcohol dehydrogenase-like N-terminal domain-containing protein</fullName>
    </recommendedName>
</protein>
<dbReference type="InterPro" id="IPR011032">
    <property type="entry name" value="GroES-like_sf"/>
</dbReference>
<dbReference type="EMBL" id="BARS01029285">
    <property type="protein sequence ID" value="GAG02770.1"/>
    <property type="molecule type" value="Genomic_DNA"/>
</dbReference>